<feature type="compositionally biased region" description="Low complexity" evidence="1">
    <location>
        <begin position="201"/>
        <end position="210"/>
    </location>
</feature>
<sequence>MEQNFNPTSNPLESFLLSNGQQVPPSLYPGTSSFLVTPYFAPVATHYGSNWFIPQTSLAICQQPAPLSGLPMLDTMLGMQQLLGVSHLASSPNLFCPRFYTPLHVISLPQQAPLLALLSQVNTGPLVPSVDLNSQNSEEDPRPTEEVSLQNHAAAGSYNPPSNRSAFFPFDQGSGLPHKRPASSQNNSHEPVDHMVKVEGSPLSSSYSTSSHRKPAAGESSSTPHISSPCSSPHSNLQKNCNSQAKSGGSWGKAEDGSISGRHKPWKIALTDAQAQEIFVQRPKIKELYGFGSSQLGEKYMVNAKTIRDIWNRETWVKATKHLWTSEEIIQDAEERERKRFKSSSTEDEASASSSKKN</sequence>
<dbReference type="AlphaFoldDB" id="A0A7S0E4U9"/>
<evidence type="ECO:0000313" key="2">
    <source>
        <dbReference type="EMBL" id="CAD8474477.1"/>
    </source>
</evidence>
<protein>
    <submittedName>
        <fullName evidence="2">Uncharacterized protein</fullName>
    </submittedName>
</protein>
<dbReference type="EMBL" id="HBEO01007506">
    <property type="protein sequence ID" value="CAD8474477.1"/>
    <property type="molecule type" value="Transcribed_RNA"/>
</dbReference>
<feature type="compositionally biased region" description="Low complexity" evidence="1">
    <location>
        <begin position="220"/>
        <end position="235"/>
    </location>
</feature>
<accession>A0A7S0E4U9</accession>
<proteinExistence type="predicted"/>
<evidence type="ECO:0000256" key="1">
    <source>
        <dbReference type="SAM" id="MobiDB-lite"/>
    </source>
</evidence>
<feature type="compositionally biased region" description="Polar residues" evidence="1">
    <location>
        <begin position="236"/>
        <end position="247"/>
    </location>
</feature>
<feature type="region of interest" description="Disordered" evidence="1">
    <location>
        <begin position="333"/>
        <end position="358"/>
    </location>
</feature>
<gene>
    <name evidence="2" type="ORF">HPHI1048_LOCUS5277</name>
</gene>
<name>A0A7S0E4U9_9CRYP</name>
<reference evidence="2" key="1">
    <citation type="submission" date="2021-01" db="EMBL/GenBank/DDBJ databases">
        <authorList>
            <person name="Corre E."/>
            <person name="Pelletier E."/>
            <person name="Niang G."/>
            <person name="Scheremetjew M."/>
            <person name="Finn R."/>
            <person name="Kale V."/>
            <person name="Holt S."/>
            <person name="Cochrane G."/>
            <person name="Meng A."/>
            <person name="Brown T."/>
            <person name="Cohen L."/>
        </authorList>
    </citation>
    <scope>NUCLEOTIDE SEQUENCE</scope>
    <source>
        <strain evidence="2">CCMP325</strain>
    </source>
</reference>
<feature type="region of interest" description="Disordered" evidence="1">
    <location>
        <begin position="129"/>
        <end position="259"/>
    </location>
</feature>
<organism evidence="2">
    <name type="scientific">Hanusia phi</name>
    <dbReference type="NCBI Taxonomy" id="3032"/>
    <lineage>
        <taxon>Eukaryota</taxon>
        <taxon>Cryptophyceae</taxon>
        <taxon>Pyrenomonadales</taxon>
        <taxon>Geminigeraceae</taxon>
        <taxon>Hanusia</taxon>
    </lineage>
</organism>